<proteinExistence type="predicted"/>
<keyword evidence="6" id="KW-1185">Reference proteome</keyword>
<dbReference type="SMART" id="SM00922">
    <property type="entry name" value="MR_MLE"/>
    <property type="match status" value="1"/>
</dbReference>
<feature type="domain" description="Mandelate racemase/muconate lactonizing enzyme C-terminal" evidence="4">
    <location>
        <begin position="144"/>
        <end position="243"/>
    </location>
</feature>
<dbReference type="InterPro" id="IPR036849">
    <property type="entry name" value="Enolase-like_C_sf"/>
</dbReference>
<dbReference type="SUPFAM" id="SSF51604">
    <property type="entry name" value="Enolase C-terminal domain-like"/>
    <property type="match status" value="1"/>
</dbReference>
<dbReference type="GO" id="GO:0000287">
    <property type="term" value="F:magnesium ion binding"/>
    <property type="evidence" value="ECO:0007669"/>
    <property type="project" value="TreeGrafter"/>
</dbReference>
<dbReference type="Proteomes" id="UP000316545">
    <property type="component" value="Unassembled WGS sequence"/>
</dbReference>
<evidence type="ECO:0000259" key="4">
    <source>
        <dbReference type="SMART" id="SM00922"/>
    </source>
</evidence>
<evidence type="ECO:0000256" key="2">
    <source>
        <dbReference type="ARBA" id="ARBA00022723"/>
    </source>
</evidence>
<dbReference type="RefSeq" id="WP_145616002.1">
    <property type="nucleotide sequence ID" value="NZ_VITO01000003.1"/>
</dbReference>
<dbReference type="PANTHER" id="PTHR13794:SF58">
    <property type="entry name" value="MITOCHONDRIAL ENOLASE SUPERFAMILY MEMBER 1"/>
    <property type="match status" value="1"/>
</dbReference>
<dbReference type="Gene3D" id="3.20.20.120">
    <property type="entry name" value="Enolase-like C-terminal domain"/>
    <property type="match status" value="1"/>
</dbReference>
<dbReference type="GO" id="GO:0016052">
    <property type="term" value="P:carbohydrate catabolic process"/>
    <property type="evidence" value="ECO:0007669"/>
    <property type="project" value="TreeGrafter"/>
</dbReference>
<dbReference type="PANTHER" id="PTHR13794">
    <property type="entry name" value="ENOLASE SUPERFAMILY, MANDELATE RACEMASE"/>
    <property type="match status" value="1"/>
</dbReference>
<dbReference type="SUPFAM" id="SSF54826">
    <property type="entry name" value="Enolase N-terminal domain-like"/>
    <property type="match status" value="1"/>
</dbReference>
<dbReference type="GO" id="GO:0016836">
    <property type="term" value="F:hydro-lyase activity"/>
    <property type="evidence" value="ECO:0007669"/>
    <property type="project" value="TreeGrafter"/>
</dbReference>
<dbReference type="InterPro" id="IPR029065">
    <property type="entry name" value="Enolase_C-like"/>
</dbReference>
<name>A0A560G761_9PROT</name>
<dbReference type="AlphaFoldDB" id="A0A560G761"/>
<sequence>MQIVDFRITRFQFARDRVIGDSQVRTDDVHVAALELVGSDGSAGLGFVQSLFFPLPEEAEIIRVFQSEVWPGVEGQQSGALAHRVTRPRGGTARRYTLPFEEALQQAVWDLFAKSVGLPLWRLLGARKQKVRAYASGLDFHLDDGAFQDLFAHAASEGFTAFKIKVGHPEIERDIHRLDLLKQAVGPDATVMVDANEAWSPKQAILNLELMRKAGHEIFWLEDPIQRNDFDGLRLLRQTAGRTLINSGEYLDVSGKRALIEAGGADMLNVHGHVTDVMRIGWLAAEKVVPVTLGNSFLEVGVNMALALPEVEWLEYSYQNFDHLVEESYRLEDGYIYGREAPGHGLVLSEEARHVWRRPAILDRADLGAAPPQVRLARAG</sequence>
<comment type="cofactor">
    <cofactor evidence="1">
        <name>Mg(2+)</name>
        <dbReference type="ChEBI" id="CHEBI:18420"/>
    </cofactor>
</comment>
<organism evidence="5 6">
    <name type="scientific">Nitrospirillum amazonense</name>
    <dbReference type="NCBI Taxonomy" id="28077"/>
    <lineage>
        <taxon>Bacteria</taxon>
        <taxon>Pseudomonadati</taxon>
        <taxon>Pseudomonadota</taxon>
        <taxon>Alphaproteobacteria</taxon>
        <taxon>Rhodospirillales</taxon>
        <taxon>Azospirillaceae</taxon>
        <taxon>Nitrospirillum</taxon>
    </lineage>
</organism>
<dbReference type="EMBL" id="VITO01000003">
    <property type="protein sequence ID" value="TWB29667.1"/>
    <property type="molecule type" value="Genomic_DNA"/>
</dbReference>
<keyword evidence="3" id="KW-0460">Magnesium</keyword>
<dbReference type="InterPro" id="IPR013342">
    <property type="entry name" value="Mandelate_racemase_C"/>
</dbReference>
<keyword evidence="2" id="KW-0479">Metal-binding</keyword>
<dbReference type="Gene3D" id="3.30.390.10">
    <property type="entry name" value="Enolase-like, N-terminal domain"/>
    <property type="match status" value="1"/>
</dbReference>
<dbReference type="InterPro" id="IPR046945">
    <property type="entry name" value="RHMD-like"/>
</dbReference>
<dbReference type="InterPro" id="IPR029017">
    <property type="entry name" value="Enolase-like_N"/>
</dbReference>
<evidence type="ECO:0000256" key="3">
    <source>
        <dbReference type="ARBA" id="ARBA00022842"/>
    </source>
</evidence>
<dbReference type="Pfam" id="PF13378">
    <property type="entry name" value="MR_MLE_C"/>
    <property type="match status" value="1"/>
</dbReference>
<evidence type="ECO:0000256" key="1">
    <source>
        <dbReference type="ARBA" id="ARBA00001946"/>
    </source>
</evidence>
<protein>
    <submittedName>
        <fullName evidence="5">L-alanine-DL-glutamate epimerase-like enolase superfamily enzyme</fullName>
    </submittedName>
</protein>
<evidence type="ECO:0000313" key="5">
    <source>
        <dbReference type="EMBL" id="TWB29667.1"/>
    </source>
</evidence>
<gene>
    <name evidence="5" type="ORF">FBZ88_10390</name>
</gene>
<accession>A0A560G761</accession>
<reference evidence="5 6" key="1">
    <citation type="submission" date="2019-06" db="EMBL/GenBank/DDBJ databases">
        <title>Genomic Encyclopedia of Type Strains, Phase IV (KMG-V): Genome sequencing to study the core and pangenomes of soil and plant-associated prokaryotes.</title>
        <authorList>
            <person name="Whitman W."/>
        </authorList>
    </citation>
    <scope>NUCLEOTIDE SEQUENCE [LARGE SCALE GENOMIC DNA]</scope>
    <source>
        <strain evidence="5 6">BR 11865</strain>
    </source>
</reference>
<evidence type="ECO:0000313" key="6">
    <source>
        <dbReference type="Proteomes" id="UP000316545"/>
    </source>
</evidence>
<comment type="caution">
    <text evidence="5">The sequence shown here is derived from an EMBL/GenBank/DDBJ whole genome shotgun (WGS) entry which is preliminary data.</text>
</comment>